<evidence type="ECO:0000313" key="2">
    <source>
        <dbReference type="EMBL" id="CAA2964044.1"/>
    </source>
</evidence>
<dbReference type="Gramene" id="OE9A038460T1">
    <property type="protein sequence ID" value="OE9A038460C1"/>
    <property type="gene ID" value="OE9A038460"/>
</dbReference>
<proteinExistence type="predicted"/>
<comment type="caution">
    <text evidence="2">The sequence shown here is derived from an EMBL/GenBank/DDBJ whole genome shotgun (WGS) entry which is preliminary data.</text>
</comment>
<evidence type="ECO:0000313" key="3">
    <source>
        <dbReference type="Proteomes" id="UP000594638"/>
    </source>
</evidence>
<dbReference type="Proteomes" id="UP000594638">
    <property type="component" value="Unassembled WGS sequence"/>
</dbReference>
<accession>A0A8S0QCJ3</accession>
<name>A0A8S0QCJ3_OLEEU</name>
<protein>
    <submittedName>
        <fullName evidence="2">Uncharacterized protein</fullName>
    </submittedName>
</protein>
<keyword evidence="3" id="KW-1185">Reference proteome</keyword>
<feature type="region of interest" description="Disordered" evidence="1">
    <location>
        <begin position="1"/>
        <end position="40"/>
    </location>
</feature>
<dbReference type="AlphaFoldDB" id="A0A8S0QCJ3"/>
<feature type="compositionally biased region" description="Basic and acidic residues" evidence="1">
    <location>
        <begin position="9"/>
        <end position="36"/>
    </location>
</feature>
<gene>
    <name evidence="2" type="ORF">OLEA9_A038460</name>
</gene>
<evidence type="ECO:0000256" key="1">
    <source>
        <dbReference type="SAM" id="MobiDB-lite"/>
    </source>
</evidence>
<sequence>MDGMEEPEGDKGGEDIRIGEDGMEKLKGNKGGEDVGVKGSVQSNDVDVVDQESVDIVEAGVQMRSYEQATKIVVEDAAEDDD</sequence>
<dbReference type="EMBL" id="CACTIH010001817">
    <property type="protein sequence ID" value="CAA2964044.1"/>
    <property type="molecule type" value="Genomic_DNA"/>
</dbReference>
<organism evidence="2 3">
    <name type="scientific">Olea europaea subsp. europaea</name>
    <dbReference type="NCBI Taxonomy" id="158383"/>
    <lineage>
        <taxon>Eukaryota</taxon>
        <taxon>Viridiplantae</taxon>
        <taxon>Streptophyta</taxon>
        <taxon>Embryophyta</taxon>
        <taxon>Tracheophyta</taxon>
        <taxon>Spermatophyta</taxon>
        <taxon>Magnoliopsida</taxon>
        <taxon>eudicotyledons</taxon>
        <taxon>Gunneridae</taxon>
        <taxon>Pentapetalae</taxon>
        <taxon>asterids</taxon>
        <taxon>lamiids</taxon>
        <taxon>Lamiales</taxon>
        <taxon>Oleaceae</taxon>
        <taxon>Oleeae</taxon>
        <taxon>Olea</taxon>
    </lineage>
</organism>
<reference evidence="2 3" key="1">
    <citation type="submission" date="2019-12" db="EMBL/GenBank/DDBJ databases">
        <authorList>
            <person name="Alioto T."/>
            <person name="Alioto T."/>
            <person name="Gomez Garrido J."/>
        </authorList>
    </citation>
    <scope>NUCLEOTIDE SEQUENCE [LARGE SCALE GENOMIC DNA]</scope>
</reference>